<feature type="region of interest" description="Disordered" evidence="2">
    <location>
        <begin position="1514"/>
        <end position="1555"/>
    </location>
</feature>
<feature type="compositionally biased region" description="Low complexity" evidence="2">
    <location>
        <begin position="1140"/>
        <end position="1154"/>
    </location>
</feature>
<feature type="region of interest" description="Disordered" evidence="2">
    <location>
        <begin position="400"/>
        <end position="481"/>
    </location>
</feature>
<gene>
    <name evidence="3" type="ORF">Agabi119p4_9639</name>
</gene>
<evidence type="ECO:0000256" key="1">
    <source>
        <dbReference type="SAM" id="Coils"/>
    </source>
</evidence>
<feature type="compositionally biased region" description="Basic and acidic residues" evidence="2">
    <location>
        <begin position="400"/>
        <end position="411"/>
    </location>
</feature>
<feature type="compositionally biased region" description="Low complexity" evidence="2">
    <location>
        <begin position="675"/>
        <end position="684"/>
    </location>
</feature>
<evidence type="ECO:0000313" key="4">
    <source>
        <dbReference type="Proteomes" id="UP000629468"/>
    </source>
</evidence>
<name>A0A8H7C3L3_AGABI</name>
<feature type="region of interest" description="Disordered" evidence="2">
    <location>
        <begin position="127"/>
        <end position="146"/>
    </location>
</feature>
<feature type="compositionally biased region" description="Pro residues" evidence="2">
    <location>
        <begin position="613"/>
        <end position="622"/>
    </location>
</feature>
<accession>A0A8H7C3L3</accession>
<feature type="region of interest" description="Disordered" evidence="2">
    <location>
        <begin position="746"/>
        <end position="770"/>
    </location>
</feature>
<feature type="compositionally biased region" description="Polar residues" evidence="2">
    <location>
        <begin position="995"/>
        <end position="1008"/>
    </location>
</feature>
<feature type="compositionally biased region" description="Basic and acidic residues" evidence="2">
    <location>
        <begin position="656"/>
        <end position="665"/>
    </location>
</feature>
<feature type="compositionally biased region" description="Polar residues" evidence="2">
    <location>
        <begin position="1524"/>
        <end position="1537"/>
    </location>
</feature>
<feature type="region of interest" description="Disordered" evidence="2">
    <location>
        <begin position="54"/>
        <end position="121"/>
    </location>
</feature>
<feature type="compositionally biased region" description="Low complexity" evidence="2">
    <location>
        <begin position="1514"/>
        <end position="1523"/>
    </location>
</feature>
<evidence type="ECO:0000313" key="3">
    <source>
        <dbReference type="EMBL" id="KAF7761647.1"/>
    </source>
</evidence>
<dbReference type="EMBL" id="JABXXO010000013">
    <property type="protein sequence ID" value="KAF7761647.1"/>
    <property type="molecule type" value="Genomic_DNA"/>
</dbReference>
<protein>
    <submittedName>
        <fullName evidence="3">Uncharacterized protein</fullName>
    </submittedName>
</protein>
<feature type="compositionally biased region" description="Low complexity" evidence="2">
    <location>
        <begin position="111"/>
        <end position="121"/>
    </location>
</feature>
<feature type="region of interest" description="Disordered" evidence="2">
    <location>
        <begin position="913"/>
        <end position="956"/>
    </location>
</feature>
<feature type="compositionally biased region" description="Low complexity" evidence="2">
    <location>
        <begin position="922"/>
        <end position="936"/>
    </location>
</feature>
<feature type="region of interest" description="Disordered" evidence="2">
    <location>
        <begin position="530"/>
        <end position="627"/>
    </location>
</feature>
<feature type="compositionally biased region" description="Polar residues" evidence="2">
    <location>
        <begin position="565"/>
        <end position="608"/>
    </location>
</feature>
<feature type="region of interest" description="Disordered" evidence="2">
    <location>
        <begin position="1119"/>
        <end position="1160"/>
    </location>
</feature>
<sequence length="1579" mass="172753">MLTQQTNFVKSHDHRCVSLQILYFRRFICSFRLPLSLPPAFSINPLRSTSIPLLTISMPRPPKATPSRSTPRPSTRSQQQSPPRAKPSVVLTLKTPRTASNRGEASDNDNESVSSSSKSSEIILRGAVAQDRAPDGPSSNRAPWRHPDELDYFRPSDWSEDRIISQLRSIVFTVPPPVLGKQSFIEITLYDGGNFDKPKRIKVPRGYRVPLMFVAKFQWASLKLVLTSGQREKEWSDYKFDILHLSRLCERFFSEAQKACQHGVIEIPPIKSKAAEIQADPETMTRRWRCPTFDRALARYNKNWLISREEFLRDFYIEFEDEEYAKDVLKIDWSRWALKGHKGFKLTPDELKIGIDGRMLTRGLKKDSDVKWIWVDEYVIKQEEVAAAVLPAAIPSPVVEKHHTSENDGRSMLHAPPISSQNGCLSPLPNDTFPEPINAPGEPTPPQAAPSAGDSAPSAGSDEKFSSEKSEQNLADESREPQIIQLNFTEKSHSPLTNLSSSATPCIPVPLPSPDIIEPPPVNDVEITKETIPPLSSTPPLPETTIEVTATVQPSPQLNPPLGSQAHSKPSTSQLPFLSPLTIPTVSNLRQSPQSPQRFTPSTASVSDVAQPPRSPSSPPEPRSNSVDLVVETSPLTPLYPETSFSDQGQDFALRTETEGSKADTEALGTDSKFSPPTSIDSTPAPSPTIPPICFTESTDTVPSIGLDTPTKDPGTDTAVIPTSLPDKEVFVDPACLFHSFTPQAKSPTTNGVFPETTHEAPRSTSPWRNDIDVRQCSSVSIRPQTPVFLSPLLPPATRSRSASPDEIPGLGGLSSRRTYSLPPQFVTPMLTARTVTHDSSWHIPELREETKDDFLDDSAQLQYPSYSPEVSEKPEAEPSEPTVEVALDGSARNGVDATVREITPPAEEYLQSNKALQSNRTTPTVTPSHSTSQSQGRKFSYVQGSDYDDDSDMDFGTPVTSPVIIVPGPNVGSIDLLPPPVSPCPVPPAKCKPTNSSSTSPQTRQKTPPSPLARDITTTPRASTHSSVSPYGAPSSRPRSKSPHRTEAVQPASDSDVVMKILESVARDHAEKAAKEERALTLNGFIPTPVSIESTELQSNQPAVRKPLALVHPRQPSITTTPLIPQETPPQSLPPSANSMSTSPSPFPSTRSMASTTTQPLSALDNQSFREPMANGSPPDSFVPSLSRSIAAPFQEIDIDNTPQLPQTEKAGDVENVQTDDCVSCPATQPISSVCATTTNAEMSSRPLDSDDSSQVVFNPPQTIEYSSVSRKRHRDEDGDEEMEELTTFKSLKTGESLSVREGGLVVRKVVSMVRDTLTGLNDLLEIAAERDLIPSEKAGTVGKGKARAAETLSRDGSPISAPSLSSPVGRSPFFSHSLVESSEVARLNEELLRMKTEMTQLKERKARETPAEGSFMGTMRTELEILREQLRVLKEEKGSEMGISEVQAMRNEIISLKHEMRSLLSPSNRSSGGPTTPSTPNLSFRFNNITSHAIHPLAHLLAVESDTVPSTPTTASTVEVSQNEGSMTRLSQKSRVQFDDESRSDRTRAVSRTPAVFDDLPIPVKSKRKSRMFFSRS</sequence>
<feature type="region of interest" description="Disordered" evidence="2">
    <location>
        <begin position="1345"/>
        <end position="1371"/>
    </location>
</feature>
<dbReference type="Proteomes" id="UP000629468">
    <property type="component" value="Unassembled WGS sequence"/>
</dbReference>
<feature type="compositionally biased region" description="Polar residues" evidence="2">
    <location>
        <begin position="547"/>
        <end position="556"/>
    </location>
</feature>
<keyword evidence="1" id="KW-0175">Coiled coil</keyword>
<feature type="region of interest" description="Disordered" evidence="2">
    <location>
        <begin position="1465"/>
        <end position="1484"/>
    </location>
</feature>
<feature type="compositionally biased region" description="Low complexity" evidence="2">
    <location>
        <begin position="65"/>
        <end position="83"/>
    </location>
</feature>
<feature type="region of interest" description="Disordered" evidence="2">
    <location>
        <begin position="986"/>
        <end position="1056"/>
    </location>
</feature>
<evidence type="ECO:0000256" key="2">
    <source>
        <dbReference type="SAM" id="MobiDB-lite"/>
    </source>
</evidence>
<feature type="compositionally biased region" description="Low complexity" evidence="2">
    <location>
        <begin position="449"/>
        <end position="460"/>
    </location>
</feature>
<feature type="region of interest" description="Disordered" evidence="2">
    <location>
        <begin position="656"/>
        <end position="693"/>
    </location>
</feature>
<feature type="coiled-coil region" evidence="1">
    <location>
        <begin position="1386"/>
        <end position="1438"/>
    </location>
</feature>
<feature type="region of interest" description="Disordered" evidence="2">
    <location>
        <begin position="791"/>
        <end position="819"/>
    </location>
</feature>
<reference evidence="3 4" key="1">
    <citation type="journal article" name="Sci. Rep.">
        <title>Telomere-to-telomere assembled and centromere annotated genomes of the two main subspecies of the button mushroom Agaricus bisporus reveal especially polymorphic chromosome ends.</title>
        <authorList>
            <person name="Sonnenberg A.S.M."/>
            <person name="Sedaghat-Telgerd N."/>
            <person name="Lavrijssen B."/>
            <person name="Ohm R.A."/>
            <person name="Hendrickx P.M."/>
            <person name="Scholtmeijer K."/>
            <person name="Baars J.J.P."/>
            <person name="van Peer A."/>
        </authorList>
    </citation>
    <scope>NUCLEOTIDE SEQUENCE [LARGE SCALE GENOMIC DNA]</scope>
    <source>
        <strain evidence="3 4">H119_p4</strain>
    </source>
</reference>
<feature type="compositionally biased region" description="Basic and acidic residues" evidence="2">
    <location>
        <begin position="461"/>
        <end position="480"/>
    </location>
</feature>
<feature type="compositionally biased region" description="Polar residues" evidence="2">
    <location>
        <begin position="1466"/>
        <end position="1484"/>
    </location>
</feature>
<organism evidence="3 4">
    <name type="scientific">Agaricus bisporus var. burnettii</name>
    <dbReference type="NCBI Taxonomy" id="192524"/>
    <lineage>
        <taxon>Eukaryota</taxon>
        <taxon>Fungi</taxon>
        <taxon>Dikarya</taxon>
        <taxon>Basidiomycota</taxon>
        <taxon>Agaricomycotina</taxon>
        <taxon>Agaricomycetes</taxon>
        <taxon>Agaricomycetidae</taxon>
        <taxon>Agaricales</taxon>
        <taxon>Agaricineae</taxon>
        <taxon>Agaricaceae</taxon>
        <taxon>Agaricus</taxon>
    </lineage>
</organism>
<comment type="caution">
    <text evidence="3">The sequence shown here is derived from an EMBL/GenBank/DDBJ whole genome shotgun (WGS) entry which is preliminary data.</text>
</comment>
<proteinExistence type="predicted"/>
<feature type="region of interest" description="Disordered" evidence="2">
    <location>
        <begin position="1266"/>
        <end position="1285"/>
    </location>
</feature>
<feature type="compositionally biased region" description="Polar residues" evidence="2">
    <location>
        <begin position="1017"/>
        <end position="1030"/>
    </location>
</feature>
<feature type="compositionally biased region" description="Basic and acidic residues" evidence="2">
    <location>
        <begin position="1538"/>
        <end position="1550"/>
    </location>
</feature>